<feature type="compositionally biased region" description="Basic and acidic residues" evidence="1">
    <location>
        <begin position="67"/>
        <end position="81"/>
    </location>
</feature>
<feature type="region of interest" description="Disordered" evidence="1">
    <location>
        <begin position="1"/>
        <end position="32"/>
    </location>
</feature>
<keyword evidence="3" id="KW-1185">Reference proteome</keyword>
<gene>
    <name evidence="2" type="ORF">ABIF29_008037</name>
</gene>
<feature type="compositionally biased region" description="Basic residues" evidence="1">
    <location>
        <begin position="1"/>
        <end position="24"/>
    </location>
</feature>
<feature type="compositionally biased region" description="Basic and acidic residues" evidence="1">
    <location>
        <begin position="103"/>
        <end position="113"/>
    </location>
</feature>
<evidence type="ECO:0000313" key="3">
    <source>
        <dbReference type="Proteomes" id="UP001565471"/>
    </source>
</evidence>
<feature type="region of interest" description="Disordered" evidence="1">
    <location>
        <begin position="274"/>
        <end position="326"/>
    </location>
</feature>
<dbReference type="EMBL" id="JBGBZA010000002">
    <property type="protein sequence ID" value="MEY9321238.1"/>
    <property type="molecule type" value="Genomic_DNA"/>
</dbReference>
<name>A0ABV4FCL9_BRAEL</name>
<feature type="compositionally biased region" description="Basic and acidic residues" evidence="1">
    <location>
        <begin position="311"/>
        <end position="326"/>
    </location>
</feature>
<reference evidence="2 3" key="1">
    <citation type="submission" date="2024-07" db="EMBL/GenBank/DDBJ databases">
        <title>Genomic Encyclopedia of Type Strains, Phase V (KMG-V): Genome sequencing to study the core and pangenomes of soil and plant-associated prokaryotes.</title>
        <authorList>
            <person name="Whitman W."/>
        </authorList>
    </citation>
    <scope>NUCLEOTIDE SEQUENCE [LARGE SCALE GENOMIC DNA]</scope>
    <source>
        <strain evidence="2 3">USDA 415</strain>
    </source>
</reference>
<organism evidence="2 3">
    <name type="scientific">Bradyrhizobium elkanii</name>
    <dbReference type="NCBI Taxonomy" id="29448"/>
    <lineage>
        <taxon>Bacteria</taxon>
        <taxon>Pseudomonadati</taxon>
        <taxon>Pseudomonadota</taxon>
        <taxon>Alphaproteobacteria</taxon>
        <taxon>Hyphomicrobiales</taxon>
        <taxon>Nitrobacteraceae</taxon>
        <taxon>Bradyrhizobium</taxon>
    </lineage>
</organism>
<feature type="region of interest" description="Disordered" evidence="1">
    <location>
        <begin position="141"/>
        <end position="177"/>
    </location>
</feature>
<proteinExistence type="predicted"/>
<feature type="region of interest" description="Disordered" evidence="1">
    <location>
        <begin position="58"/>
        <end position="113"/>
    </location>
</feature>
<comment type="caution">
    <text evidence="2">The sequence shown here is derived from an EMBL/GenBank/DDBJ whole genome shotgun (WGS) entry which is preliminary data.</text>
</comment>
<protein>
    <submittedName>
        <fullName evidence="2">Uncharacterized protein</fullName>
    </submittedName>
</protein>
<evidence type="ECO:0000313" key="2">
    <source>
        <dbReference type="EMBL" id="MEY9321238.1"/>
    </source>
</evidence>
<sequence length="341" mass="38179">MLRRPPRRAGRPWASRGRRTHSVRRSNEGECGLMSAREDHLLSIAETPSDVPFHLVQRAGGKRPKRDPHAGDPENALDTRRSVTRGTRRAYANRSSPSSMKTRRSESKVHGFRDLISLQPPRSYVRRTALSKSQRALLKNALPESRADQSPTCNYHYRPVSGYGGDSRVKRRSSSSRSLQNRWRLASRCACVPILGSLFASQKARSSLGAVLRRRPGASPCSGCEYKCQSALEWDPPYCLICGCYPDGVIAYDDPMSIDRQRHVALPACSTRGAGADRALHSPSRPQPRAMGQRSWRRQTPPERPVFGSPESKRPQQTLDDRMSRPELLRVFLAQSADNGE</sequence>
<dbReference type="Proteomes" id="UP001565471">
    <property type="component" value="Unassembled WGS sequence"/>
</dbReference>
<evidence type="ECO:0000256" key="1">
    <source>
        <dbReference type="SAM" id="MobiDB-lite"/>
    </source>
</evidence>
<accession>A0ABV4FCL9</accession>